<comment type="caution">
    <text evidence="2">The sequence shown here is derived from an EMBL/GenBank/DDBJ whole genome shotgun (WGS) entry which is preliminary data.</text>
</comment>
<dbReference type="EMBL" id="SNVV01000009">
    <property type="protein sequence ID" value="TDN50423.1"/>
    <property type="molecule type" value="Genomic_DNA"/>
</dbReference>
<dbReference type="OrthoDB" id="8689507at2"/>
<organism evidence="2 3">
    <name type="scientific">Azoarcus indigens</name>
    <dbReference type="NCBI Taxonomy" id="29545"/>
    <lineage>
        <taxon>Bacteria</taxon>
        <taxon>Pseudomonadati</taxon>
        <taxon>Pseudomonadota</taxon>
        <taxon>Betaproteobacteria</taxon>
        <taxon>Rhodocyclales</taxon>
        <taxon>Zoogloeaceae</taxon>
        <taxon>Azoarcus</taxon>
    </lineage>
</organism>
<feature type="region of interest" description="Disordered" evidence="1">
    <location>
        <begin position="43"/>
        <end position="62"/>
    </location>
</feature>
<accession>A0A4R6DYM2</accession>
<proteinExistence type="predicted"/>
<reference evidence="2 3" key="1">
    <citation type="submission" date="2019-03" db="EMBL/GenBank/DDBJ databases">
        <title>Genomic Encyclopedia of Type Strains, Phase IV (KMG-IV): sequencing the most valuable type-strain genomes for metagenomic binning, comparative biology and taxonomic classification.</title>
        <authorList>
            <person name="Goeker M."/>
        </authorList>
    </citation>
    <scope>NUCLEOTIDE SEQUENCE [LARGE SCALE GENOMIC DNA]</scope>
    <source>
        <strain evidence="2 3">DSM 12121</strain>
    </source>
</reference>
<evidence type="ECO:0000256" key="1">
    <source>
        <dbReference type="SAM" id="MobiDB-lite"/>
    </source>
</evidence>
<dbReference type="Pfam" id="PF10948">
    <property type="entry name" value="DUF2635"/>
    <property type="match status" value="1"/>
</dbReference>
<sequence>MTTVTLYPVAGRAVPDPARGDLLPESGRPVPLDAYWMRRLQDGDVTETAPGDVPKAAKKGAE</sequence>
<dbReference type="RefSeq" id="WP_133591666.1">
    <property type="nucleotide sequence ID" value="NZ_SNVV01000009.1"/>
</dbReference>
<gene>
    <name evidence="2" type="ORF">C7389_109117</name>
</gene>
<dbReference type="Proteomes" id="UP000295129">
    <property type="component" value="Unassembled WGS sequence"/>
</dbReference>
<evidence type="ECO:0000313" key="2">
    <source>
        <dbReference type="EMBL" id="TDN50423.1"/>
    </source>
</evidence>
<protein>
    <submittedName>
        <fullName evidence="2">Uncharacterized protein DUF2635</fullName>
    </submittedName>
</protein>
<evidence type="ECO:0000313" key="3">
    <source>
        <dbReference type="Proteomes" id="UP000295129"/>
    </source>
</evidence>
<dbReference type="AlphaFoldDB" id="A0A4R6DYM2"/>
<name>A0A4R6DYM2_9RHOO</name>
<keyword evidence="3" id="KW-1185">Reference proteome</keyword>
<dbReference type="InterPro" id="IPR024400">
    <property type="entry name" value="DUF2635"/>
</dbReference>